<keyword evidence="2" id="KW-1185">Reference proteome</keyword>
<gene>
    <name evidence="1" type="ORF">FGU65_06785</name>
</gene>
<sequence length="250" mass="28004">MAPAETAYLDLEFGYVYGTARAVIMPIEIGVVVHRQEDDTVRYRGEVFRYDIDVEIWKKVADDCGRTVGVSTSVANTGAGDYGRPYDHFYRVSEEAVEGARTTARAAFRDLGTFMETLLSGGDVPALVVFAADMEKMAFRQADVPLDGCSIVDLQKEIRRRMHLQHVLSLDRAARLVDFRADGGAIASTHFHYPVPAPYRDCLQPHRGMGDAARIFLLSREFSERREAFSERVRHLVAACETLRDPEPGE</sequence>
<comment type="caution">
    <text evidence="1">The sequence shown here is derived from an EMBL/GenBank/DDBJ whole genome shotgun (WGS) entry which is preliminary data.</text>
</comment>
<dbReference type="EMBL" id="VCYH01000004">
    <property type="protein sequence ID" value="MDN7024594.1"/>
    <property type="molecule type" value="Genomic_DNA"/>
</dbReference>
<protein>
    <submittedName>
        <fullName evidence="1">Uncharacterized protein</fullName>
    </submittedName>
</protein>
<dbReference type="Proteomes" id="UP001168338">
    <property type="component" value="Unassembled WGS sequence"/>
</dbReference>
<name>A0ABT8M9H3_9EURY</name>
<proteinExistence type="predicted"/>
<evidence type="ECO:0000313" key="1">
    <source>
        <dbReference type="EMBL" id="MDN7024594.1"/>
    </source>
</evidence>
<reference evidence="1" key="1">
    <citation type="submission" date="2019-05" db="EMBL/GenBank/DDBJ databases">
        <title>Methanoculleus sp. FWC-SCC1, a methanogenic archaeon isolated from deep marine cold seep.</title>
        <authorList>
            <person name="Chen Y.-W."/>
            <person name="Chen S.-C."/>
            <person name="Teng N.-H."/>
            <person name="Lai M.-C."/>
        </authorList>
    </citation>
    <scope>NUCLEOTIDE SEQUENCE</scope>
    <source>
        <strain evidence="1">FWC-SCC1</strain>
    </source>
</reference>
<dbReference type="RefSeq" id="WP_301663713.1">
    <property type="nucleotide sequence ID" value="NZ_VCYH01000004.1"/>
</dbReference>
<accession>A0ABT8M9H3</accession>
<evidence type="ECO:0000313" key="2">
    <source>
        <dbReference type="Proteomes" id="UP001168338"/>
    </source>
</evidence>
<organism evidence="1 2">
    <name type="scientific">Methanoculleus frigidifontis</name>
    <dbReference type="NCBI Taxonomy" id="2584085"/>
    <lineage>
        <taxon>Archaea</taxon>
        <taxon>Methanobacteriati</taxon>
        <taxon>Methanobacteriota</taxon>
        <taxon>Stenosarchaea group</taxon>
        <taxon>Methanomicrobia</taxon>
        <taxon>Methanomicrobiales</taxon>
        <taxon>Methanomicrobiaceae</taxon>
        <taxon>Methanoculleus</taxon>
    </lineage>
</organism>